<dbReference type="Proteomes" id="UP000783213">
    <property type="component" value="Unassembled WGS sequence"/>
</dbReference>
<feature type="transmembrane region" description="Helical" evidence="1">
    <location>
        <begin position="53"/>
        <end position="74"/>
    </location>
</feature>
<dbReference type="GeneID" id="62233504"/>
<dbReference type="RefSeq" id="XP_038809033.1">
    <property type="nucleotide sequence ID" value="XM_038954353.1"/>
</dbReference>
<sequence length="93" mass="10195">MPRPTITTTTTTLSLLTRTIRQSSTSTSASTKSLTPRQPIYFGPNVYWGKAWKNVYGTGLLYVPVVAAVMFWPVPIAPMMNFSKGVKKEGVVA</sequence>
<reference evidence="2 3" key="1">
    <citation type="journal article" date="2020" name="Genome Biol. Evol.">
        <title>Comparative genomics of Sclerotiniaceae.</title>
        <authorList>
            <person name="Valero Jimenez C.A."/>
            <person name="Steentjes M."/>
            <person name="Scholten O.E."/>
            <person name="Van Kan J.A.L."/>
        </authorList>
    </citation>
    <scope>NUCLEOTIDE SEQUENCE [LARGE SCALE GENOMIC DNA]</scope>
    <source>
        <strain evidence="2 3">B1</strain>
    </source>
</reference>
<keyword evidence="1" id="KW-0812">Transmembrane</keyword>
<comment type="caution">
    <text evidence="2">The sequence shown here is derived from an EMBL/GenBank/DDBJ whole genome shotgun (WGS) entry which is preliminary data.</text>
</comment>
<gene>
    <name evidence="2" type="ORF">EAE98_006730</name>
</gene>
<organism evidence="2 3">
    <name type="scientific">Botrytis deweyae</name>
    <dbReference type="NCBI Taxonomy" id="2478750"/>
    <lineage>
        <taxon>Eukaryota</taxon>
        <taxon>Fungi</taxon>
        <taxon>Dikarya</taxon>
        <taxon>Ascomycota</taxon>
        <taxon>Pezizomycotina</taxon>
        <taxon>Leotiomycetes</taxon>
        <taxon>Helotiales</taxon>
        <taxon>Sclerotiniaceae</taxon>
        <taxon>Botrytis</taxon>
    </lineage>
</organism>
<evidence type="ECO:0000313" key="2">
    <source>
        <dbReference type="EMBL" id="KAF7925505.1"/>
    </source>
</evidence>
<proteinExistence type="predicted"/>
<accession>A0ABQ7IIK1</accession>
<keyword evidence="3" id="KW-1185">Reference proteome</keyword>
<evidence type="ECO:0000313" key="3">
    <source>
        <dbReference type="Proteomes" id="UP000783213"/>
    </source>
</evidence>
<protein>
    <submittedName>
        <fullName evidence="2">Uncharacterized protein</fullName>
    </submittedName>
</protein>
<evidence type="ECO:0000256" key="1">
    <source>
        <dbReference type="SAM" id="Phobius"/>
    </source>
</evidence>
<keyword evidence="1" id="KW-0472">Membrane</keyword>
<keyword evidence="1" id="KW-1133">Transmembrane helix</keyword>
<name>A0ABQ7IIK1_9HELO</name>
<dbReference type="EMBL" id="RCSX01000015">
    <property type="protein sequence ID" value="KAF7925505.1"/>
    <property type="molecule type" value="Genomic_DNA"/>
</dbReference>